<dbReference type="EMBL" id="UZAF01001821">
    <property type="protein sequence ID" value="VDO09321.1"/>
    <property type="molecule type" value="Genomic_DNA"/>
</dbReference>
<evidence type="ECO:0000313" key="2">
    <source>
        <dbReference type="Proteomes" id="UP000268014"/>
    </source>
</evidence>
<name>A0A3P7SNB4_HAEPC</name>
<organism evidence="1 2">
    <name type="scientific">Haemonchus placei</name>
    <name type="common">Barber's pole worm</name>
    <dbReference type="NCBI Taxonomy" id="6290"/>
    <lineage>
        <taxon>Eukaryota</taxon>
        <taxon>Metazoa</taxon>
        <taxon>Ecdysozoa</taxon>
        <taxon>Nematoda</taxon>
        <taxon>Chromadorea</taxon>
        <taxon>Rhabditida</taxon>
        <taxon>Rhabditina</taxon>
        <taxon>Rhabditomorpha</taxon>
        <taxon>Strongyloidea</taxon>
        <taxon>Trichostrongylidae</taxon>
        <taxon>Haemonchus</taxon>
    </lineage>
</organism>
<dbReference type="AlphaFoldDB" id="A0A3P7SNB4"/>
<proteinExistence type="predicted"/>
<dbReference type="Proteomes" id="UP000268014">
    <property type="component" value="Unassembled WGS sequence"/>
</dbReference>
<gene>
    <name evidence="1" type="ORF">HPLM_LOCUS1394</name>
</gene>
<sequence length="102" mass="11900">MYLTMNRSTTITFGARISGWSNRTSITTFTFDSRASIHEVDWQWSYDDNTVLVVHTILVVKYCVSRCSYRRSRWSTFSSRACKKGRFVGVKMYFILETAVCL</sequence>
<reference evidence="1 2" key="1">
    <citation type="submission" date="2018-11" db="EMBL/GenBank/DDBJ databases">
        <authorList>
            <consortium name="Pathogen Informatics"/>
        </authorList>
    </citation>
    <scope>NUCLEOTIDE SEQUENCE [LARGE SCALE GENOMIC DNA]</scope>
    <source>
        <strain evidence="1 2">MHpl1</strain>
    </source>
</reference>
<accession>A0A3P7SNB4</accession>
<protein>
    <submittedName>
        <fullName evidence="1">Uncharacterized protein</fullName>
    </submittedName>
</protein>
<keyword evidence="2" id="KW-1185">Reference proteome</keyword>
<evidence type="ECO:0000313" key="1">
    <source>
        <dbReference type="EMBL" id="VDO09321.1"/>
    </source>
</evidence>